<name>Q7SHM8_NEUCR</name>
<dbReference type="InParanoid" id="Q7SHM8"/>
<dbReference type="VEuPathDB" id="FungiDB:NCU02876"/>
<protein>
    <submittedName>
        <fullName evidence="2">Uncharacterized protein</fullName>
    </submittedName>
</protein>
<gene>
    <name evidence="2" type="ORF">NCU02876</name>
</gene>
<evidence type="ECO:0000313" key="2">
    <source>
        <dbReference type="EMBL" id="EAA36322.2"/>
    </source>
</evidence>
<organism evidence="2 3">
    <name type="scientific">Neurospora crassa (strain ATCC 24698 / 74-OR23-1A / CBS 708.71 / DSM 1257 / FGSC 987)</name>
    <dbReference type="NCBI Taxonomy" id="367110"/>
    <lineage>
        <taxon>Eukaryota</taxon>
        <taxon>Fungi</taxon>
        <taxon>Dikarya</taxon>
        <taxon>Ascomycota</taxon>
        <taxon>Pezizomycotina</taxon>
        <taxon>Sordariomycetes</taxon>
        <taxon>Sordariomycetidae</taxon>
        <taxon>Sordariales</taxon>
        <taxon>Sordariaceae</taxon>
        <taxon>Neurospora</taxon>
    </lineage>
</organism>
<proteinExistence type="predicted"/>
<keyword evidence="3" id="KW-1185">Reference proteome</keyword>
<evidence type="ECO:0000256" key="1">
    <source>
        <dbReference type="SAM" id="MobiDB-lite"/>
    </source>
</evidence>
<dbReference type="HOGENOM" id="CLU_185469_0_0_1"/>
<reference evidence="2 3" key="1">
    <citation type="journal article" date="2003" name="Nature">
        <title>The genome sequence of the filamentous fungus Neurospora crassa.</title>
        <authorList>
            <person name="Galagan J.E."/>
            <person name="Calvo S.E."/>
            <person name="Borkovich K.A."/>
            <person name="Selker E.U."/>
            <person name="Read N.D."/>
            <person name="Jaffe D."/>
            <person name="FitzHugh W."/>
            <person name="Ma L.J."/>
            <person name="Smirnov S."/>
            <person name="Purcell S."/>
            <person name="Rehman B."/>
            <person name="Elkins T."/>
            <person name="Engels R."/>
            <person name="Wang S."/>
            <person name="Nielsen C.B."/>
            <person name="Butler J."/>
            <person name="Endrizzi M."/>
            <person name="Qui D."/>
            <person name="Ianakiev P."/>
            <person name="Bell-Pedersen D."/>
            <person name="Nelson M.A."/>
            <person name="Werner-Washburne M."/>
            <person name="Selitrennikoff C.P."/>
            <person name="Kinsey J.A."/>
            <person name="Braun E.L."/>
            <person name="Zelter A."/>
            <person name="Schulte U."/>
            <person name="Kothe G.O."/>
            <person name="Jedd G."/>
            <person name="Mewes W."/>
            <person name="Staben C."/>
            <person name="Marcotte E."/>
            <person name="Greenberg D."/>
            <person name="Roy A."/>
            <person name="Foley K."/>
            <person name="Naylor J."/>
            <person name="Stange-Thomann N."/>
            <person name="Barrett R."/>
            <person name="Gnerre S."/>
            <person name="Kamal M."/>
            <person name="Kamvysselis M."/>
            <person name="Mauceli E."/>
            <person name="Bielke C."/>
            <person name="Rudd S."/>
            <person name="Frishman D."/>
            <person name="Krystofova S."/>
            <person name="Rasmussen C."/>
            <person name="Metzenberg R.L."/>
            <person name="Perkins D.D."/>
            <person name="Kroken S."/>
            <person name="Cogoni C."/>
            <person name="Macino G."/>
            <person name="Catcheside D."/>
            <person name="Li W."/>
            <person name="Pratt R.J."/>
            <person name="Osmani S.A."/>
            <person name="DeSouza C.P."/>
            <person name="Glass L."/>
            <person name="Orbach M.J."/>
            <person name="Berglund J.A."/>
            <person name="Voelker R."/>
            <person name="Yarden O."/>
            <person name="Plamann M."/>
            <person name="Seiler S."/>
            <person name="Dunlap J."/>
            <person name="Radford A."/>
            <person name="Aramayo R."/>
            <person name="Natvig D.O."/>
            <person name="Alex L.A."/>
            <person name="Mannhaupt G."/>
            <person name="Ebbole D.J."/>
            <person name="Freitag M."/>
            <person name="Paulsen I."/>
            <person name="Sachs M.S."/>
            <person name="Lander E.S."/>
            <person name="Nusbaum C."/>
            <person name="Birren B."/>
        </authorList>
    </citation>
    <scope>NUCLEOTIDE SEQUENCE [LARGE SCALE GENOMIC DNA]</scope>
    <source>
        <strain evidence="3">ATCC 24698 / 74-OR23-1A / CBS 708.71 / DSM 1257 / FGSC 987</strain>
    </source>
</reference>
<dbReference type="PaxDb" id="5141-EFNCRP00000002457"/>
<sequence>MRRCATRQIDRSGGLGRKGEKMMLERGVRELHPGQAQWCVCDVEWVPRRLTDRRFCNASSPVSTSL</sequence>
<dbReference type="KEGG" id="ncr:NCU02876"/>
<dbReference type="Proteomes" id="UP000001805">
    <property type="component" value="Chromosome 1, Linkage Group I"/>
</dbReference>
<accession>Q7SHM8</accession>
<evidence type="ECO:0000313" key="3">
    <source>
        <dbReference type="Proteomes" id="UP000001805"/>
    </source>
</evidence>
<dbReference type="GeneID" id="3881779"/>
<feature type="region of interest" description="Disordered" evidence="1">
    <location>
        <begin position="1"/>
        <end position="21"/>
    </location>
</feature>
<dbReference type="AlphaFoldDB" id="Q7SHM8"/>
<dbReference type="RefSeq" id="XP_965558.2">
    <property type="nucleotide sequence ID" value="XM_960465.2"/>
</dbReference>
<dbReference type="EMBL" id="CM002236">
    <property type="protein sequence ID" value="EAA36322.2"/>
    <property type="molecule type" value="Genomic_DNA"/>
</dbReference>